<gene>
    <name evidence="3" type="ORF">CH371_19485</name>
</gene>
<feature type="region of interest" description="Disordered" evidence="1">
    <location>
        <begin position="121"/>
        <end position="150"/>
    </location>
</feature>
<reference evidence="3 4" key="1">
    <citation type="submission" date="2017-07" db="EMBL/GenBank/DDBJ databases">
        <title>Leptospira spp. isolated from tropical soils.</title>
        <authorList>
            <person name="Thibeaux R."/>
            <person name="Iraola G."/>
            <person name="Ferres I."/>
            <person name="Bierque E."/>
            <person name="Girault D."/>
            <person name="Soupe-Gilbert M.-E."/>
            <person name="Picardeau M."/>
            <person name="Goarant C."/>
        </authorList>
    </citation>
    <scope>NUCLEOTIDE SEQUENCE [LARGE SCALE GENOMIC DNA]</scope>
    <source>
        <strain evidence="3 4">FH2-C-A2</strain>
    </source>
</reference>
<evidence type="ECO:0000256" key="1">
    <source>
        <dbReference type="SAM" id="MobiDB-lite"/>
    </source>
</evidence>
<dbReference type="Proteomes" id="UP000231912">
    <property type="component" value="Unassembled WGS sequence"/>
</dbReference>
<comment type="caution">
    <text evidence="3">The sequence shown here is derived from an EMBL/GenBank/DDBJ whole genome shotgun (WGS) entry which is preliminary data.</text>
</comment>
<sequence>MGRLTVRCPRCYHSFVFDPEDSASFRGGRYDSPRQNSESGNPRSMRGFFHFLRETFSKFKAKFRKNEAYGWESPSAQTSSKYSESFSAKRELGPLFAKYLLFALILIGILRACFFSKDNFSPNRQEGPPPFQEEPNSPSQPEEDPPQVEI</sequence>
<dbReference type="EMBL" id="NPDT01000012">
    <property type="protein sequence ID" value="PJZ64174.1"/>
    <property type="molecule type" value="Genomic_DNA"/>
</dbReference>
<feature type="compositionally biased region" description="Acidic residues" evidence="1">
    <location>
        <begin position="141"/>
        <end position="150"/>
    </location>
</feature>
<dbReference type="AlphaFoldDB" id="A0A2M9Z708"/>
<proteinExistence type="predicted"/>
<organism evidence="3 4">
    <name type="scientific">Leptospira wolffii</name>
    <dbReference type="NCBI Taxonomy" id="409998"/>
    <lineage>
        <taxon>Bacteria</taxon>
        <taxon>Pseudomonadati</taxon>
        <taxon>Spirochaetota</taxon>
        <taxon>Spirochaetia</taxon>
        <taxon>Leptospirales</taxon>
        <taxon>Leptospiraceae</taxon>
        <taxon>Leptospira</taxon>
    </lineage>
</organism>
<keyword evidence="2" id="KW-0472">Membrane</keyword>
<protein>
    <submittedName>
        <fullName evidence="3">Uncharacterized protein</fullName>
    </submittedName>
</protein>
<accession>A0A2M9Z708</accession>
<feature type="transmembrane region" description="Helical" evidence="2">
    <location>
        <begin position="96"/>
        <end position="114"/>
    </location>
</feature>
<evidence type="ECO:0000313" key="4">
    <source>
        <dbReference type="Proteomes" id="UP000231912"/>
    </source>
</evidence>
<name>A0A2M9Z708_9LEPT</name>
<evidence type="ECO:0000313" key="3">
    <source>
        <dbReference type="EMBL" id="PJZ64174.1"/>
    </source>
</evidence>
<keyword evidence="2" id="KW-0812">Transmembrane</keyword>
<evidence type="ECO:0000256" key="2">
    <source>
        <dbReference type="SAM" id="Phobius"/>
    </source>
</evidence>
<keyword evidence="2" id="KW-1133">Transmembrane helix</keyword>